<reference evidence="2 3" key="1">
    <citation type="journal article" date="2014" name="Genome Biol. Evol.">
        <title>Extensive gene acquisition in the extremely psychrophilic bacterial species Psychroflexus torquis and the link to sea-ice ecosystem specialism.</title>
        <authorList>
            <person name="Feng S."/>
            <person name="Powell S.M."/>
            <person name="Wilson R."/>
            <person name="Bowman J.P."/>
        </authorList>
    </citation>
    <scope>NUCLEOTIDE SEQUENCE [LARGE SCALE GENOMIC DNA]</scope>
    <source>
        <strain evidence="2 3">ACAM 44</strain>
    </source>
</reference>
<keyword evidence="1" id="KW-0732">Signal</keyword>
<sequence length="196" mass="21845">MKAITKLMSVFFISIALFACSNEEKSSEDENLNFKLESPNGNILAKSTEQLKEIIINNSNIININDLTISNVRYNENETGSFAIVDFLNKDSNSSMFVPLLVNENYSLFIDNDNIYLNKLDKKSSIENIDESKILNIKSQTLNADLSSRVSYVCNGSCCGWSQPGPDHYNCGCPDASLILTTSDGCQIQVLLKKNY</sequence>
<keyword evidence="3" id="KW-1185">Reference proteome</keyword>
<dbReference type="Proteomes" id="UP000012317">
    <property type="component" value="Unassembled WGS sequence"/>
</dbReference>
<feature type="chain" id="PRO_5004112981" description="Lipoprotein" evidence="1">
    <location>
        <begin position="22"/>
        <end position="196"/>
    </location>
</feature>
<evidence type="ECO:0000256" key="1">
    <source>
        <dbReference type="SAM" id="SignalP"/>
    </source>
</evidence>
<gene>
    <name evidence="2" type="ORF">pgond44_03533</name>
</gene>
<accession>N1WPP9</accession>
<protein>
    <recommendedName>
        <fullName evidence="4">Lipoprotein</fullName>
    </recommendedName>
</protein>
<name>N1WPP9_9FLAO</name>
<dbReference type="EMBL" id="APLF01000003">
    <property type="protein sequence ID" value="EMY82276.1"/>
    <property type="molecule type" value="Genomic_DNA"/>
</dbReference>
<organism evidence="2 3">
    <name type="scientific">Psychroflexus gondwanensis ACAM 44</name>
    <dbReference type="NCBI Taxonomy" id="1189619"/>
    <lineage>
        <taxon>Bacteria</taxon>
        <taxon>Pseudomonadati</taxon>
        <taxon>Bacteroidota</taxon>
        <taxon>Flavobacteriia</taxon>
        <taxon>Flavobacteriales</taxon>
        <taxon>Flavobacteriaceae</taxon>
        <taxon>Psychroflexus</taxon>
    </lineage>
</organism>
<comment type="caution">
    <text evidence="2">The sequence shown here is derived from an EMBL/GenBank/DDBJ whole genome shotgun (WGS) entry which is preliminary data.</text>
</comment>
<evidence type="ECO:0000313" key="3">
    <source>
        <dbReference type="Proteomes" id="UP000012317"/>
    </source>
</evidence>
<evidence type="ECO:0008006" key="4">
    <source>
        <dbReference type="Google" id="ProtNLM"/>
    </source>
</evidence>
<dbReference type="AlphaFoldDB" id="N1WPP9"/>
<proteinExistence type="predicted"/>
<feature type="signal peptide" evidence="1">
    <location>
        <begin position="1"/>
        <end position="21"/>
    </location>
</feature>
<evidence type="ECO:0000313" key="2">
    <source>
        <dbReference type="EMBL" id="EMY82276.1"/>
    </source>
</evidence>
<dbReference type="PROSITE" id="PS51257">
    <property type="entry name" value="PROKAR_LIPOPROTEIN"/>
    <property type="match status" value="1"/>
</dbReference>
<dbReference type="RefSeq" id="WP_003436753.1">
    <property type="nucleotide sequence ID" value="NZ_APLF01000003.1"/>
</dbReference>